<dbReference type="Proteomes" id="UP000052946">
    <property type="component" value="Unassembled WGS sequence"/>
</dbReference>
<protein>
    <submittedName>
        <fullName evidence="2">Nuclease-related domain protein</fullName>
    </submittedName>
</protein>
<name>A0A0U9H2D1_9BACI</name>
<dbReference type="EMBL" id="BBXV01000010">
    <property type="protein sequence ID" value="GAQ16771.1"/>
    <property type="molecule type" value="Genomic_DNA"/>
</dbReference>
<dbReference type="AlphaFoldDB" id="A0A0U9H2D1"/>
<evidence type="ECO:0000313" key="3">
    <source>
        <dbReference type="Proteomes" id="UP000052946"/>
    </source>
</evidence>
<reference evidence="3" key="1">
    <citation type="submission" date="2015-07" db="EMBL/GenBank/DDBJ databases">
        <title>Draft Genome Sequence of Oceanobacillus picturae Heshi-B3 that Was Isolated from Fermented Rice Bran with Aging Salted Mackerel, Which Was Named Heshiko as Traditional Fermented Seafood in Japan.</title>
        <authorList>
            <person name="Akuzawa S."/>
            <person name="Nakagawa J."/>
            <person name="Kanekatsu T."/>
            <person name="Kanesaki Y."/>
            <person name="Suzuki T."/>
        </authorList>
    </citation>
    <scope>NUCLEOTIDE SEQUENCE [LARGE SCALE GENOMIC DNA]</scope>
    <source>
        <strain evidence="3">Heshi-B3</strain>
    </source>
</reference>
<organism evidence="2 3">
    <name type="scientific">Oceanobacillus picturae</name>
    <dbReference type="NCBI Taxonomy" id="171693"/>
    <lineage>
        <taxon>Bacteria</taxon>
        <taxon>Bacillati</taxon>
        <taxon>Bacillota</taxon>
        <taxon>Bacilli</taxon>
        <taxon>Bacillales</taxon>
        <taxon>Bacillaceae</taxon>
        <taxon>Oceanobacillus</taxon>
    </lineage>
</organism>
<evidence type="ECO:0000313" key="2">
    <source>
        <dbReference type="EMBL" id="GAQ16771.1"/>
    </source>
</evidence>
<comment type="caution">
    <text evidence="2">The sequence shown here is derived from an EMBL/GenBank/DDBJ whole genome shotgun (WGS) entry which is preliminary data.</text>
</comment>
<dbReference type="PROSITE" id="PS50965">
    <property type="entry name" value="NERD"/>
    <property type="match status" value="1"/>
</dbReference>
<proteinExistence type="predicted"/>
<feature type="domain" description="NERD" evidence="1">
    <location>
        <begin position="40"/>
        <end position="155"/>
    </location>
</feature>
<dbReference type="InterPro" id="IPR011528">
    <property type="entry name" value="NERD"/>
</dbReference>
<gene>
    <name evidence="2" type="ORF">OPHB3_0695</name>
</gene>
<evidence type="ECO:0000259" key="1">
    <source>
        <dbReference type="PROSITE" id="PS50965"/>
    </source>
</evidence>
<reference evidence="2 3" key="2">
    <citation type="journal article" date="2016" name="Genome Announc.">
        <title>Draft Genome Sequence of Oceanobacillus picturae Heshi-B3, Isolated from Fermented Rice Bran in a Traditional Japanese Seafood Dish.</title>
        <authorList>
            <person name="Akuzawa S."/>
            <person name="Nagaoka J."/>
            <person name="Kanekatsu M."/>
            <person name="Kanesaki Y."/>
            <person name="Suzuki T."/>
        </authorList>
    </citation>
    <scope>NUCLEOTIDE SEQUENCE [LARGE SCALE GENOMIC DNA]</scope>
    <source>
        <strain evidence="2 3">Heshi-B3</strain>
    </source>
</reference>
<sequence>MIIKKRNKTELDQFEALLSRIRPDHPQFREVESDYARRKKGYIGERQVDYYLEDLANEMTILQDLNLSVEGKNMQLDNLLISQHAAYIVEVKNFTGSITFDTALQQFARNERGFRHPIQQAELQKQRLQAWLQEMNLHPIPIYYFIAISDPSTIIKVEGNKEEIAKVVAHAAHISNKIKEHESRGSAQEPIQHQKLGHFLMQAARMRGYNLMRNYEIRPEDVLPGVRCPGCGYLGMRRLYGKWQCPKCKMISKEAHKRAIYDYLFLIQPTISNRECRRFLNISSKNIATKLLKKELVYDKTKRIWKKRYKSS</sequence>
<dbReference type="Pfam" id="PF08378">
    <property type="entry name" value="NERD"/>
    <property type="match status" value="1"/>
</dbReference>
<dbReference type="OrthoDB" id="569879at2"/>
<accession>A0A0U9H2D1</accession>
<dbReference type="RefSeq" id="WP_058949410.1">
    <property type="nucleotide sequence ID" value="NZ_BBXV01000010.1"/>
</dbReference>